<organism evidence="1 2">
    <name type="scientific">Catenuloplanes atrovinosus</name>
    <dbReference type="NCBI Taxonomy" id="137266"/>
    <lineage>
        <taxon>Bacteria</taxon>
        <taxon>Bacillati</taxon>
        <taxon>Actinomycetota</taxon>
        <taxon>Actinomycetes</taxon>
        <taxon>Micromonosporales</taxon>
        <taxon>Micromonosporaceae</taxon>
        <taxon>Catenuloplanes</taxon>
    </lineage>
</organism>
<comment type="caution">
    <text evidence="1">The sequence shown here is derived from an EMBL/GenBank/DDBJ whole genome shotgun (WGS) entry which is preliminary data.</text>
</comment>
<dbReference type="Proteomes" id="UP001183643">
    <property type="component" value="Unassembled WGS sequence"/>
</dbReference>
<accession>A0AAE3YPD5</accession>
<dbReference type="EMBL" id="JAVDYB010000001">
    <property type="protein sequence ID" value="MDR7277220.1"/>
    <property type="molecule type" value="Genomic_DNA"/>
</dbReference>
<evidence type="ECO:0000313" key="1">
    <source>
        <dbReference type="EMBL" id="MDR7277220.1"/>
    </source>
</evidence>
<proteinExistence type="predicted"/>
<sequence length="72" mass="7256">MDSDPGPVGFGWAVEDVGLVGLVGGVDLEEGVFGEADVVFGDRGGAVHGEGRAVVVARIAMIIYAAAVEVVE</sequence>
<protein>
    <submittedName>
        <fullName evidence="1">Uncharacterized protein</fullName>
    </submittedName>
</protein>
<dbReference type="AlphaFoldDB" id="A0AAE3YPD5"/>
<evidence type="ECO:0000313" key="2">
    <source>
        <dbReference type="Proteomes" id="UP001183643"/>
    </source>
</evidence>
<dbReference type="RefSeq" id="WP_310369417.1">
    <property type="nucleotide sequence ID" value="NZ_JAVDYB010000001.1"/>
</dbReference>
<gene>
    <name evidence="1" type="ORF">J2S41_003998</name>
</gene>
<name>A0AAE3YPD5_9ACTN</name>
<reference evidence="1" key="1">
    <citation type="submission" date="2023-07" db="EMBL/GenBank/DDBJ databases">
        <title>Sequencing the genomes of 1000 actinobacteria strains.</title>
        <authorList>
            <person name="Klenk H.-P."/>
        </authorList>
    </citation>
    <scope>NUCLEOTIDE SEQUENCE</scope>
    <source>
        <strain evidence="1">DSM 44707</strain>
    </source>
</reference>
<keyword evidence="2" id="KW-1185">Reference proteome</keyword>